<dbReference type="PANTHER" id="PTHR30328:SF54">
    <property type="entry name" value="HTH-TYPE TRANSCRIPTIONAL REPRESSOR SCO4008"/>
    <property type="match status" value="1"/>
</dbReference>
<dbReference type="RefSeq" id="WP_205106502.1">
    <property type="nucleotide sequence ID" value="NZ_BAAAHT010000018.1"/>
</dbReference>
<evidence type="ECO:0000313" key="4">
    <source>
        <dbReference type="EMBL" id="MBM7470801.1"/>
    </source>
</evidence>
<dbReference type="InterPro" id="IPR050109">
    <property type="entry name" value="HTH-type_TetR-like_transc_reg"/>
</dbReference>
<dbReference type="PROSITE" id="PS50977">
    <property type="entry name" value="HTH_TETR_2"/>
    <property type="match status" value="1"/>
</dbReference>
<evidence type="ECO:0000256" key="1">
    <source>
        <dbReference type="ARBA" id="ARBA00023125"/>
    </source>
</evidence>
<dbReference type="Gene3D" id="1.10.357.10">
    <property type="entry name" value="Tetracycline Repressor, domain 2"/>
    <property type="match status" value="1"/>
</dbReference>
<organism evidence="4 5">
    <name type="scientific">Subtercola frigoramans</name>
    <dbReference type="NCBI Taxonomy" id="120298"/>
    <lineage>
        <taxon>Bacteria</taxon>
        <taxon>Bacillati</taxon>
        <taxon>Actinomycetota</taxon>
        <taxon>Actinomycetes</taxon>
        <taxon>Micrococcales</taxon>
        <taxon>Microbacteriaceae</taxon>
        <taxon>Subtercola</taxon>
    </lineage>
</organism>
<name>A0ABS2L143_9MICO</name>
<dbReference type="InterPro" id="IPR001647">
    <property type="entry name" value="HTH_TetR"/>
</dbReference>
<dbReference type="InterPro" id="IPR009057">
    <property type="entry name" value="Homeodomain-like_sf"/>
</dbReference>
<dbReference type="Pfam" id="PF17926">
    <property type="entry name" value="TetR_C_21"/>
    <property type="match status" value="1"/>
</dbReference>
<accession>A0ABS2L143</accession>
<evidence type="ECO:0000313" key="5">
    <source>
        <dbReference type="Proteomes" id="UP000776164"/>
    </source>
</evidence>
<dbReference type="SUPFAM" id="SSF46689">
    <property type="entry name" value="Homeodomain-like"/>
    <property type="match status" value="1"/>
</dbReference>
<dbReference type="InterPro" id="IPR041467">
    <property type="entry name" value="Sco4008_C"/>
</dbReference>
<dbReference type="Proteomes" id="UP000776164">
    <property type="component" value="Unassembled WGS sequence"/>
</dbReference>
<gene>
    <name evidence="4" type="ORF">JOE66_000435</name>
</gene>
<comment type="caution">
    <text evidence="4">The sequence shown here is derived from an EMBL/GenBank/DDBJ whole genome shotgun (WGS) entry which is preliminary data.</text>
</comment>
<evidence type="ECO:0000259" key="3">
    <source>
        <dbReference type="PROSITE" id="PS50977"/>
    </source>
</evidence>
<dbReference type="PRINTS" id="PR00455">
    <property type="entry name" value="HTHTETR"/>
</dbReference>
<keyword evidence="5" id="KW-1185">Reference proteome</keyword>
<proteinExistence type="predicted"/>
<dbReference type="Pfam" id="PF00440">
    <property type="entry name" value="TetR_N"/>
    <property type="match status" value="1"/>
</dbReference>
<feature type="DNA-binding region" description="H-T-H motif" evidence="2">
    <location>
        <begin position="29"/>
        <end position="48"/>
    </location>
</feature>
<feature type="domain" description="HTH tetR-type" evidence="3">
    <location>
        <begin position="6"/>
        <end position="66"/>
    </location>
</feature>
<reference evidence="4 5" key="1">
    <citation type="submission" date="2021-01" db="EMBL/GenBank/DDBJ databases">
        <title>Sequencing the genomes of 1000 actinobacteria strains.</title>
        <authorList>
            <person name="Klenk H.-P."/>
        </authorList>
    </citation>
    <scope>NUCLEOTIDE SEQUENCE [LARGE SCALE GENOMIC DNA]</scope>
    <source>
        <strain evidence="4 5">DSM 13057</strain>
    </source>
</reference>
<evidence type="ECO:0000256" key="2">
    <source>
        <dbReference type="PROSITE-ProRule" id="PRU00335"/>
    </source>
</evidence>
<dbReference type="SUPFAM" id="SSF48498">
    <property type="entry name" value="Tetracyclin repressor-like, C-terminal domain"/>
    <property type="match status" value="1"/>
</dbReference>
<dbReference type="InterPro" id="IPR036271">
    <property type="entry name" value="Tet_transcr_reg_TetR-rel_C_sf"/>
</dbReference>
<dbReference type="EMBL" id="JAFBBU010000001">
    <property type="protein sequence ID" value="MBM7470801.1"/>
    <property type="molecule type" value="Genomic_DNA"/>
</dbReference>
<protein>
    <submittedName>
        <fullName evidence="4">AcrR family transcriptional regulator</fullName>
    </submittedName>
</protein>
<sequence length="193" mass="20934">MAWDTEATRAALLAAAVLEFSENGFAGARVDRISARAGINRERLYSYFGNKRQLFEAVLADQLVTILDGVPVCGSGCEAAGDFAGRYFDACKLHPALPRLVFWEGLELVHPIDVATRTSRARSKATELELAIGDIDAAAADELLLTIVTLCHAWFATPNVSLIVVGDDQAHARRRETITTIAMGWARQFAVTA</sequence>
<dbReference type="PANTHER" id="PTHR30328">
    <property type="entry name" value="TRANSCRIPTIONAL REPRESSOR"/>
    <property type="match status" value="1"/>
</dbReference>
<keyword evidence="1 2" id="KW-0238">DNA-binding</keyword>